<accession>A0A1G8PKN6</accession>
<dbReference type="Proteomes" id="UP000182836">
    <property type="component" value="Unassembled WGS sequence"/>
</dbReference>
<proteinExistence type="predicted"/>
<dbReference type="OrthoDB" id="2140771at2"/>
<organism evidence="1 2">
    <name type="scientific">Aneurinibacillus migulanus</name>
    <name type="common">Bacillus migulanus</name>
    <dbReference type="NCBI Taxonomy" id="47500"/>
    <lineage>
        <taxon>Bacteria</taxon>
        <taxon>Bacillati</taxon>
        <taxon>Bacillota</taxon>
        <taxon>Bacilli</taxon>
        <taxon>Bacillales</taxon>
        <taxon>Paenibacillaceae</taxon>
        <taxon>Aneurinibacillus group</taxon>
        <taxon>Aneurinibacillus</taxon>
    </lineage>
</organism>
<evidence type="ECO:0000313" key="2">
    <source>
        <dbReference type="Proteomes" id="UP000182836"/>
    </source>
</evidence>
<reference evidence="1 2" key="1">
    <citation type="submission" date="2016-10" db="EMBL/GenBank/DDBJ databases">
        <authorList>
            <person name="de Groot N.N."/>
        </authorList>
    </citation>
    <scope>NUCLEOTIDE SEQUENCE [LARGE SCALE GENOMIC DNA]</scope>
    <source>
        <strain evidence="1 2">DSM 2895</strain>
    </source>
</reference>
<protein>
    <recommendedName>
        <fullName evidence="3">IrrE N-terminal-like domain-containing protein</fullName>
    </recommendedName>
</protein>
<dbReference type="EMBL" id="FNED01000009">
    <property type="protein sequence ID" value="SDI92410.1"/>
    <property type="molecule type" value="Genomic_DNA"/>
</dbReference>
<gene>
    <name evidence="1" type="ORF">SAMN04487909_109107</name>
</gene>
<name>A0A1G8PKN6_ANEMI</name>
<dbReference type="GeneID" id="42304488"/>
<sequence>MIDKVKVAGVDYTIEQADELNNDPGDMGECVYQKALIRIKSNMSIDKQNQTLVHEILHACIEEAGIGEQDEDFVNRVGIVLHQVLRDNDFSFLRE</sequence>
<dbReference type="RefSeq" id="WP_052811937.1">
    <property type="nucleotide sequence ID" value="NZ_BJOA01000067.1"/>
</dbReference>
<evidence type="ECO:0000313" key="1">
    <source>
        <dbReference type="EMBL" id="SDI92410.1"/>
    </source>
</evidence>
<evidence type="ECO:0008006" key="3">
    <source>
        <dbReference type="Google" id="ProtNLM"/>
    </source>
</evidence>
<dbReference type="AlphaFoldDB" id="A0A1G8PKN6"/>